<keyword evidence="2" id="KW-1185">Reference proteome</keyword>
<dbReference type="EMBL" id="OX451738">
    <property type="protein sequence ID" value="CAI8606107.1"/>
    <property type="molecule type" value="Genomic_DNA"/>
</dbReference>
<proteinExistence type="predicted"/>
<name>A0AAV1ACR1_VICFA</name>
<sequence length="89" mass="10002">MAEQSEHSGVQQQEEEQFVSALYLELLEVKHDEMKAHTEAANDKPDSIKFFDADETMNVDSVGSFFSLPTDTGDVGPMTDQVEMRKFDA</sequence>
<reference evidence="1 2" key="1">
    <citation type="submission" date="2023-01" db="EMBL/GenBank/DDBJ databases">
        <authorList>
            <person name="Kreplak J."/>
        </authorList>
    </citation>
    <scope>NUCLEOTIDE SEQUENCE [LARGE SCALE GENOMIC DNA]</scope>
</reference>
<protein>
    <submittedName>
        <fullName evidence="1">Uncharacterized protein</fullName>
    </submittedName>
</protein>
<organism evidence="1 2">
    <name type="scientific">Vicia faba</name>
    <name type="common">Broad bean</name>
    <name type="synonym">Faba vulgaris</name>
    <dbReference type="NCBI Taxonomy" id="3906"/>
    <lineage>
        <taxon>Eukaryota</taxon>
        <taxon>Viridiplantae</taxon>
        <taxon>Streptophyta</taxon>
        <taxon>Embryophyta</taxon>
        <taxon>Tracheophyta</taxon>
        <taxon>Spermatophyta</taxon>
        <taxon>Magnoliopsida</taxon>
        <taxon>eudicotyledons</taxon>
        <taxon>Gunneridae</taxon>
        <taxon>Pentapetalae</taxon>
        <taxon>rosids</taxon>
        <taxon>fabids</taxon>
        <taxon>Fabales</taxon>
        <taxon>Fabaceae</taxon>
        <taxon>Papilionoideae</taxon>
        <taxon>50 kb inversion clade</taxon>
        <taxon>NPAAA clade</taxon>
        <taxon>Hologalegina</taxon>
        <taxon>IRL clade</taxon>
        <taxon>Fabeae</taxon>
        <taxon>Vicia</taxon>
    </lineage>
</organism>
<dbReference type="AlphaFoldDB" id="A0AAV1ACR1"/>
<gene>
    <name evidence="1" type="ORF">VFH_III214240</name>
</gene>
<dbReference type="Proteomes" id="UP001157006">
    <property type="component" value="Chromosome 3"/>
</dbReference>
<evidence type="ECO:0000313" key="2">
    <source>
        <dbReference type="Proteomes" id="UP001157006"/>
    </source>
</evidence>
<evidence type="ECO:0000313" key="1">
    <source>
        <dbReference type="EMBL" id="CAI8606107.1"/>
    </source>
</evidence>
<accession>A0AAV1ACR1</accession>